<keyword evidence="2" id="KW-1185">Reference proteome</keyword>
<name>A0A2K8SZ59_9NOSO</name>
<reference evidence="1 2" key="1">
    <citation type="submission" date="2017-11" db="EMBL/GenBank/DDBJ databases">
        <title>Complete genome of a free-living desiccation-tolerant cyanobacterium and its photosynthetic adaptation to extreme terrestrial habitat.</title>
        <authorList>
            <person name="Shang J."/>
        </authorList>
    </citation>
    <scope>NUCLEOTIDE SEQUENCE [LARGE SCALE GENOMIC DNA]</scope>
    <source>
        <strain evidence="1 2">CCNUN1</strain>
    </source>
</reference>
<accession>A0A2K8SZ59</accession>
<dbReference type="KEGG" id="nfl:COO91_06757"/>
<organism evidence="1 2">
    <name type="scientific">Nostoc flagelliforme CCNUN1</name>
    <dbReference type="NCBI Taxonomy" id="2038116"/>
    <lineage>
        <taxon>Bacteria</taxon>
        <taxon>Bacillati</taxon>
        <taxon>Cyanobacteriota</taxon>
        <taxon>Cyanophyceae</taxon>
        <taxon>Nostocales</taxon>
        <taxon>Nostocaceae</taxon>
        <taxon>Nostoc</taxon>
    </lineage>
</organism>
<gene>
    <name evidence="1" type="ORF">COO91_06757</name>
</gene>
<proteinExistence type="predicted"/>
<evidence type="ECO:0000313" key="1">
    <source>
        <dbReference type="EMBL" id="AUB40734.1"/>
    </source>
</evidence>
<protein>
    <submittedName>
        <fullName evidence="1">Uncharacterized protein</fullName>
    </submittedName>
</protein>
<sequence>MPKFTALVERKSLWQYVQIKQVQESKIIESQTRLGATNQL</sequence>
<dbReference type="AlphaFoldDB" id="A0A2K8SZ59"/>
<evidence type="ECO:0000313" key="2">
    <source>
        <dbReference type="Proteomes" id="UP000232003"/>
    </source>
</evidence>
<dbReference type="EMBL" id="CP024785">
    <property type="protein sequence ID" value="AUB40734.1"/>
    <property type="molecule type" value="Genomic_DNA"/>
</dbReference>
<dbReference type="Proteomes" id="UP000232003">
    <property type="component" value="Chromosome"/>
</dbReference>